<evidence type="ECO:0000259" key="2">
    <source>
        <dbReference type="Pfam" id="PF14779"/>
    </source>
</evidence>
<dbReference type="Pfam" id="PF14779">
    <property type="entry name" value="BBS1"/>
    <property type="match status" value="1"/>
</dbReference>
<dbReference type="GO" id="GO:0061512">
    <property type="term" value="P:protein localization to cilium"/>
    <property type="evidence" value="ECO:0007669"/>
    <property type="project" value="TreeGrafter"/>
</dbReference>
<dbReference type="SUPFAM" id="SSF50998">
    <property type="entry name" value="Quinoprotein alcohol dehydrogenase-like"/>
    <property type="match status" value="1"/>
</dbReference>
<dbReference type="GO" id="GO:0005930">
    <property type="term" value="C:axoneme"/>
    <property type="evidence" value="ECO:0007669"/>
    <property type="project" value="TreeGrafter"/>
</dbReference>
<evidence type="ECO:0000256" key="1">
    <source>
        <dbReference type="SAM" id="MobiDB-lite"/>
    </source>
</evidence>
<feature type="domain" description="Bardet-Biedl syndrome 1 N-terminal" evidence="2">
    <location>
        <begin position="38"/>
        <end position="286"/>
    </location>
</feature>
<feature type="region of interest" description="Disordered" evidence="1">
    <location>
        <begin position="526"/>
        <end position="595"/>
    </location>
</feature>
<dbReference type="Proteomes" id="UP001054857">
    <property type="component" value="Unassembled WGS sequence"/>
</dbReference>
<dbReference type="AlphaFoldDB" id="A0AAD3HPA3"/>
<dbReference type="GO" id="GO:0034464">
    <property type="term" value="C:BBSome"/>
    <property type="evidence" value="ECO:0007669"/>
    <property type="project" value="InterPro"/>
</dbReference>
<keyword evidence="4" id="KW-1185">Reference proteome</keyword>
<evidence type="ECO:0000313" key="3">
    <source>
        <dbReference type="EMBL" id="GFR47660.1"/>
    </source>
</evidence>
<dbReference type="EMBL" id="BMAR01000019">
    <property type="protein sequence ID" value="GFR47660.1"/>
    <property type="molecule type" value="Genomic_DNA"/>
</dbReference>
<protein>
    <recommendedName>
        <fullName evidence="2">Bardet-Biedl syndrome 1 N-terminal domain-containing protein</fullName>
    </recommendedName>
</protein>
<dbReference type="PANTHER" id="PTHR20870">
    <property type="entry name" value="BARDET-BIEDL SYNDROME 1 PROTEIN"/>
    <property type="match status" value="1"/>
</dbReference>
<dbReference type="GO" id="GO:0005815">
    <property type="term" value="C:microtubule organizing center"/>
    <property type="evidence" value="ECO:0007669"/>
    <property type="project" value="TreeGrafter"/>
</dbReference>
<comment type="caution">
    <text evidence="3">The sequence shown here is derived from an EMBL/GenBank/DDBJ whole genome shotgun (WGS) entry which is preliminary data.</text>
</comment>
<dbReference type="PANTHER" id="PTHR20870:SF0">
    <property type="entry name" value="BARDET-BIEDL SYNDROME 1 PROTEIN"/>
    <property type="match status" value="1"/>
</dbReference>
<dbReference type="InterPro" id="IPR032728">
    <property type="entry name" value="BBS1_N"/>
</dbReference>
<evidence type="ECO:0000313" key="4">
    <source>
        <dbReference type="Proteomes" id="UP001054857"/>
    </source>
</evidence>
<dbReference type="InterPro" id="IPR011047">
    <property type="entry name" value="Quinoprotein_ADH-like_sf"/>
</dbReference>
<gene>
    <name evidence="3" type="ORF">Agub_g9403</name>
</gene>
<organism evidence="3 4">
    <name type="scientific">Astrephomene gubernaculifera</name>
    <dbReference type="NCBI Taxonomy" id="47775"/>
    <lineage>
        <taxon>Eukaryota</taxon>
        <taxon>Viridiplantae</taxon>
        <taxon>Chlorophyta</taxon>
        <taxon>core chlorophytes</taxon>
        <taxon>Chlorophyceae</taxon>
        <taxon>CS clade</taxon>
        <taxon>Chlamydomonadales</taxon>
        <taxon>Astrephomenaceae</taxon>
        <taxon>Astrephomene</taxon>
    </lineage>
</organism>
<dbReference type="GO" id="GO:0005113">
    <property type="term" value="F:patched binding"/>
    <property type="evidence" value="ECO:0007669"/>
    <property type="project" value="TreeGrafter"/>
</dbReference>
<dbReference type="InterPro" id="IPR028784">
    <property type="entry name" value="BBS1"/>
</dbReference>
<reference evidence="3 4" key="1">
    <citation type="journal article" date="2021" name="Sci. Rep.">
        <title>Genome sequencing of the multicellular alga Astrephomene provides insights into convergent evolution of germ-soma differentiation.</title>
        <authorList>
            <person name="Yamashita S."/>
            <person name="Yamamoto K."/>
            <person name="Matsuzaki R."/>
            <person name="Suzuki S."/>
            <person name="Yamaguchi H."/>
            <person name="Hirooka S."/>
            <person name="Minakuchi Y."/>
            <person name="Miyagishima S."/>
            <person name="Kawachi M."/>
            <person name="Toyoda A."/>
            <person name="Nozaki H."/>
        </authorList>
    </citation>
    <scope>NUCLEOTIDE SEQUENCE [LARGE SCALE GENOMIC DNA]</scope>
    <source>
        <strain evidence="3 4">NIES-4017</strain>
    </source>
</reference>
<proteinExistence type="predicted"/>
<sequence length="713" mass="76039">MDPMVDPIDYTAAELGLGGLVKSSGHNGEQATPLRSIWLEAFNDPVAGITACTPCVHTCNLFGDGDNRLVIAEEDRKLKVWKGTQKASEFLLLDTPVAICSYISENTAPRLPALAVAAGSNIFIYRNLRPCHRFQLPPENVNTEEQDVWQKVMDGEIVIGEAVAQLTRLQDAGEVLHTRSLQLMKIGDMDAKMAFVKHWQGQPLVRTTVITCMDVVKQAIDEPDAVSCLVVGTESGRILILNAAGDAIVKNIWVGSTPAMIAVQGELDVEYRITVAGRDGKLYHIRNGELTQTIIQLEAQPVGLVPLLKHVAVGCMNDVIHAYQPTGHKSWSIYLPAHILAMQRMEVAGQCGTKALLVALANGEVRVYNEELLVSVHSVPNPVTALWFGRYGREDNTLLAITKSGALDIKVRVSPLLPTSAVFPSPPLPAWPGRHGSEGVQLAGWWFAATGMHQLAIPIPTRPSSSSSPACPSSSCPSLSCPSSSCPSSSCPSSSCPPSPSPACAPPSRSCPAPPTWRWGRWAADRHPSSASMTGLQAPKRPCRGIPLQPRRRHPPPPPQPSRRYPGAQCGVLPSSTRGGRSCRPPSPNTPRARPCLPLAARLRIRLDINELIGCWRCCGQGTGGGARGATCRRLYGAARLVTSATPGDHAAGAATAAGGEGAVLGCGKGDASCGWWCAGRGTRGPGFQWELKSRGCRAKSGLVGWVLVSVTE</sequence>
<dbReference type="GO" id="GO:0005119">
    <property type="term" value="F:smoothened binding"/>
    <property type="evidence" value="ECO:0007669"/>
    <property type="project" value="TreeGrafter"/>
</dbReference>
<accession>A0AAD3HPA3</accession>
<name>A0AAD3HPA3_9CHLO</name>
<dbReference type="GO" id="GO:1905515">
    <property type="term" value="P:non-motile cilium assembly"/>
    <property type="evidence" value="ECO:0007669"/>
    <property type="project" value="InterPro"/>
</dbReference>